<dbReference type="Gene3D" id="3.10.450.10">
    <property type="match status" value="1"/>
</dbReference>
<dbReference type="AlphaFoldDB" id="A0A2Z7A3D2"/>
<evidence type="ECO:0000259" key="3">
    <source>
        <dbReference type="SMART" id="SM00043"/>
    </source>
</evidence>
<dbReference type="Proteomes" id="UP000250235">
    <property type="component" value="Unassembled WGS sequence"/>
</dbReference>
<organism evidence="4 5">
    <name type="scientific">Dorcoceras hygrometricum</name>
    <dbReference type="NCBI Taxonomy" id="472368"/>
    <lineage>
        <taxon>Eukaryota</taxon>
        <taxon>Viridiplantae</taxon>
        <taxon>Streptophyta</taxon>
        <taxon>Embryophyta</taxon>
        <taxon>Tracheophyta</taxon>
        <taxon>Spermatophyta</taxon>
        <taxon>Magnoliopsida</taxon>
        <taxon>eudicotyledons</taxon>
        <taxon>Gunneridae</taxon>
        <taxon>Pentapetalae</taxon>
        <taxon>asterids</taxon>
        <taxon>lamiids</taxon>
        <taxon>Lamiales</taxon>
        <taxon>Gesneriaceae</taxon>
        <taxon>Didymocarpoideae</taxon>
        <taxon>Trichosporeae</taxon>
        <taxon>Loxocarpinae</taxon>
        <taxon>Dorcoceras</taxon>
    </lineage>
</organism>
<evidence type="ECO:0000313" key="4">
    <source>
        <dbReference type="EMBL" id="KZV16054.1"/>
    </source>
</evidence>
<dbReference type="InterPro" id="IPR046350">
    <property type="entry name" value="Cystatin_sf"/>
</dbReference>
<dbReference type="CDD" id="cd00042">
    <property type="entry name" value="CY"/>
    <property type="match status" value="1"/>
</dbReference>
<dbReference type="InterPro" id="IPR000010">
    <property type="entry name" value="Cystatin_dom"/>
</dbReference>
<dbReference type="EMBL" id="KV019586">
    <property type="protein sequence ID" value="KZV16054.1"/>
    <property type="molecule type" value="Genomic_DNA"/>
</dbReference>
<evidence type="ECO:0000256" key="2">
    <source>
        <dbReference type="ARBA" id="ARBA00022704"/>
    </source>
</evidence>
<dbReference type="OrthoDB" id="2016588at2759"/>
<evidence type="ECO:0000256" key="1">
    <source>
        <dbReference type="ARBA" id="ARBA00022690"/>
    </source>
</evidence>
<gene>
    <name evidence="4" type="ORF">F511_26183</name>
</gene>
<keyword evidence="5" id="KW-1185">Reference proteome</keyword>
<keyword evidence="1" id="KW-0646">Protease inhibitor</keyword>
<dbReference type="PANTHER" id="PTHR47364">
    <property type="entry name" value="CYSTEINE PROTEINASE INHIBITOR 5"/>
    <property type="match status" value="1"/>
</dbReference>
<sequence length="97" mass="10427">MELKSCPLLSAPIKDLSSPEVLDIARFAVTENNKRGEAKLQFVKVVKGESQVVAGVNYKLVIAASDATAGNAPGNYEAVVWDKLAAHSRQLVSFKKV</sequence>
<name>A0A2Z7A3D2_9LAMI</name>
<keyword evidence="2" id="KW-0789">Thiol protease inhibitor</keyword>
<protein>
    <submittedName>
        <fullName evidence="4">Cysteine protein inhibitor</fullName>
    </submittedName>
</protein>
<reference evidence="4 5" key="1">
    <citation type="journal article" date="2015" name="Proc. Natl. Acad. Sci. U.S.A.">
        <title>The resurrection genome of Boea hygrometrica: A blueprint for survival of dehydration.</title>
        <authorList>
            <person name="Xiao L."/>
            <person name="Yang G."/>
            <person name="Zhang L."/>
            <person name="Yang X."/>
            <person name="Zhao S."/>
            <person name="Ji Z."/>
            <person name="Zhou Q."/>
            <person name="Hu M."/>
            <person name="Wang Y."/>
            <person name="Chen M."/>
            <person name="Xu Y."/>
            <person name="Jin H."/>
            <person name="Xiao X."/>
            <person name="Hu G."/>
            <person name="Bao F."/>
            <person name="Hu Y."/>
            <person name="Wan P."/>
            <person name="Li L."/>
            <person name="Deng X."/>
            <person name="Kuang T."/>
            <person name="Xiang C."/>
            <person name="Zhu J.K."/>
            <person name="Oliver M.J."/>
            <person name="He Y."/>
        </authorList>
    </citation>
    <scope>NUCLEOTIDE SEQUENCE [LARGE SCALE GENOMIC DNA]</scope>
    <source>
        <strain evidence="5">cv. XS01</strain>
    </source>
</reference>
<dbReference type="SMART" id="SM00043">
    <property type="entry name" value="CY"/>
    <property type="match status" value="1"/>
</dbReference>
<accession>A0A2Z7A3D2</accession>
<feature type="domain" description="Cystatin" evidence="3">
    <location>
        <begin position="5"/>
        <end position="97"/>
    </location>
</feature>
<dbReference type="PANTHER" id="PTHR47364:SF2">
    <property type="entry name" value="CYSTEINE PROTEINASE INHIBITOR 5"/>
    <property type="match status" value="1"/>
</dbReference>
<dbReference type="GO" id="GO:0004869">
    <property type="term" value="F:cysteine-type endopeptidase inhibitor activity"/>
    <property type="evidence" value="ECO:0007669"/>
    <property type="project" value="UniProtKB-KW"/>
</dbReference>
<proteinExistence type="predicted"/>
<dbReference type="Pfam" id="PF16845">
    <property type="entry name" value="SQAPI"/>
    <property type="match status" value="1"/>
</dbReference>
<evidence type="ECO:0000313" key="5">
    <source>
        <dbReference type="Proteomes" id="UP000250235"/>
    </source>
</evidence>
<dbReference type="SUPFAM" id="SSF54403">
    <property type="entry name" value="Cystatin/monellin"/>
    <property type="match status" value="1"/>
</dbReference>